<proteinExistence type="predicted"/>
<gene>
    <name evidence="1" type="ORF">TNIN_316501</name>
</gene>
<evidence type="ECO:0000313" key="2">
    <source>
        <dbReference type="Proteomes" id="UP000886998"/>
    </source>
</evidence>
<comment type="caution">
    <text evidence="1">The sequence shown here is derived from an EMBL/GenBank/DDBJ whole genome shotgun (WGS) entry which is preliminary data.</text>
</comment>
<sequence>MVGVPFEFALQQILPCHLSIVCLGPFPIASPNLITLRYVHYLSNNDCKFNFHITDCFQGTISMSNGDGNDAGVSTSTFWWEISIRNRGLMKETFDFPSPNSPPTIKPTTHHLLRWRFKAPPPFQVLPTVTSTAADELSFPGTPPLSKFE</sequence>
<reference evidence="1" key="1">
    <citation type="submission" date="2020-08" db="EMBL/GenBank/DDBJ databases">
        <title>Multicomponent nature underlies the extraordinary mechanical properties of spider dragline silk.</title>
        <authorList>
            <person name="Kono N."/>
            <person name="Nakamura H."/>
            <person name="Mori M."/>
            <person name="Yoshida Y."/>
            <person name="Ohtoshi R."/>
            <person name="Malay A.D."/>
            <person name="Moran D.A.P."/>
            <person name="Tomita M."/>
            <person name="Numata K."/>
            <person name="Arakawa K."/>
        </authorList>
    </citation>
    <scope>NUCLEOTIDE SEQUENCE</scope>
</reference>
<name>A0A8X6IYP9_9ARAC</name>
<dbReference type="Proteomes" id="UP000886998">
    <property type="component" value="Unassembled WGS sequence"/>
</dbReference>
<evidence type="ECO:0000313" key="1">
    <source>
        <dbReference type="EMBL" id="GFS64227.1"/>
    </source>
</evidence>
<keyword evidence="2" id="KW-1185">Reference proteome</keyword>
<organism evidence="1 2">
    <name type="scientific">Trichonephila inaurata madagascariensis</name>
    <dbReference type="NCBI Taxonomy" id="2747483"/>
    <lineage>
        <taxon>Eukaryota</taxon>
        <taxon>Metazoa</taxon>
        <taxon>Ecdysozoa</taxon>
        <taxon>Arthropoda</taxon>
        <taxon>Chelicerata</taxon>
        <taxon>Arachnida</taxon>
        <taxon>Araneae</taxon>
        <taxon>Araneomorphae</taxon>
        <taxon>Entelegynae</taxon>
        <taxon>Araneoidea</taxon>
        <taxon>Nephilidae</taxon>
        <taxon>Trichonephila</taxon>
        <taxon>Trichonephila inaurata</taxon>
    </lineage>
</organism>
<dbReference type="OrthoDB" id="10345258at2759"/>
<protein>
    <submittedName>
        <fullName evidence="1">Uncharacterized protein</fullName>
    </submittedName>
</protein>
<dbReference type="EMBL" id="BMAV01028010">
    <property type="protein sequence ID" value="GFS64227.1"/>
    <property type="molecule type" value="Genomic_DNA"/>
</dbReference>
<dbReference type="AlphaFoldDB" id="A0A8X6IYP9"/>
<accession>A0A8X6IYP9</accession>